<dbReference type="Pfam" id="PF00134">
    <property type="entry name" value="Cyclin_N"/>
    <property type="match status" value="1"/>
</dbReference>
<dbReference type="InParanoid" id="D3BNX3"/>
<feature type="region of interest" description="Disordered" evidence="2">
    <location>
        <begin position="19"/>
        <end position="107"/>
    </location>
</feature>
<gene>
    <name evidence="4" type="ORF">PPL_09644</name>
</gene>
<reference evidence="4 5" key="1">
    <citation type="journal article" date="2011" name="Genome Res.">
        <title>Phylogeny-wide analysis of social amoeba genomes highlights ancient origins for complex intercellular communication.</title>
        <authorList>
            <person name="Heidel A.J."/>
            <person name="Lawal H.M."/>
            <person name="Felder M."/>
            <person name="Schilde C."/>
            <person name="Helps N.R."/>
            <person name="Tunggal B."/>
            <person name="Rivero F."/>
            <person name="John U."/>
            <person name="Schleicher M."/>
            <person name="Eichinger L."/>
            <person name="Platzer M."/>
            <person name="Noegel A.A."/>
            <person name="Schaap P."/>
            <person name="Gloeckner G."/>
        </authorList>
    </citation>
    <scope>NUCLEOTIDE SEQUENCE [LARGE SCALE GENOMIC DNA]</scope>
    <source>
        <strain evidence="5">ATCC 26659 / Pp 5 / PN500</strain>
    </source>
</reference>
<dbReference type="RefSeq" id="XP_020429024.1">
    <property type="nucleotide sequence ID" value="XM_020580437.1"/>
</dbReference>
<comment type="similarity">
    <text evidence="1">Belongs to the cyclin family.</text>
</comment>
<dbReference type="STRING" id="670386.D3BNX3"/>
<evidence type="ECO:0000256" key="1">
    <source>
        <dbReference type="RuleBase" id="RU000383"/>
    </source>
</evidence>
<feature type="compositionally biased region" description="Low complexity" evidence="2">
    <location>
        <begin position="260"/>
        <end position="284"/>
    </location>
</feature>
<protein>
    <recommendedName>
        <fullName evidence="3">Cyclin-like domain-containing protein</fullName>
    </recommendedName>
</protein>
<keyword evidence="1" id="KW-0195">Cyclin</keyword>
<dbReference type="GO" id="GO:0051726">
    <property type="term" value="P:regulation of cell cycle"/>
    <property type="evidence" value="ECO:0007669"/>
    <property type="project" value="InterPro"/>
</dbReference>
<dbReference type="InterPro" id="IPR012388">
    <property type="entry name" value="CABLES1/2"/>
</dbReference>
<feature type="compositionally biased region" description="Low complexity" evidence="2">
    <location>
        <begin position="31"/>
        <end position="62"/>
    </location>
</feature>
<dbReference type="FunCoup" id="D3BNX3">
    <property type="interactions" value="805"/>
</dbReference>
<feature type="region of interest" description="Disordered" evidence="2">
    <location>
        <begin position="258"/>
        <end position="284"/>
    </location>
</feature>
<dbReference type="InterPro" id="IPR036915">
    <property type="entry name" value="Cyclin-like_sf"/>
</dbReference>
<dbReference type="CDD" id="cd20556">
    <property type="entry name" value="CYCLIN_CABLES"/>
    <property type="match status" value="1"/>
</dbReference>
<comment type="caution">
    <text evidence="4">The sequence shown here is derived from an EMBL/GenBank/DDBJ whole genome shotgun (WGS) entry which is preliminary data.</text>
</comment>
<dbReference type="InterPro" id="IPR013763">
    <property type="entry name" value="Cyclin-like_dom"/>
</dbReference>
<evidence type="ECO:0000313" key="5">
    <source>
        <dbReference type="Proteomes" id="UP000001396"/>
    </source>
</evidence>
<feature type="compositionally biased region" description="Low complexity" evidence="2">
    <location>
        <begin position="302"/>
        <end position="334"/>
    </location>
</feature>
<dbReference type="Gene3D" id="1.10.472.10">
    <property type="entry name" value="Cyclin-like"/>
    <property type="match status" value="1"/>
</dbReference>
<dbReference type="EMBL" id="ADBJ01000044">
    <property type="protein sequence ID" value="EFA76892.1"/>
    <property type="molecule type" value="Genomic_DNA"/>
</dbReference>
<evidence type="ECO:0000313" key="4">
    <source>
        <dbReference type="EMBL" id="EFA76892.1"/>
    </source>
</evidence>
<dbReference type="GeneID" id="31365119"/>
<name>D3BNX3_HETP5</name>
<evidence type="ECO:0000256" key="2">
    <source>
        <dbReference type="SAM" id="MobiDB-lite"/>
    </source>
</evidence>
<dbReference type="SMART" id="SM00385">
    <property type="entry name" value="CYCLIN"/>
    <property type="match status" value="1"/>
</dbReference>
<accession>D3BNX3</accession>
<feature type="domain" description="Cyclin-like" evidence="3">
    <location>
        <begin position="494"/>
        <end position="581"/>
    </location>
</feature>
<dbReference type="AlphaFoldDB" id="D3BNX3"/>
<organism evidence="4 5">
    <name type="scientific">Heterostelium pallidum (strain ATCC 26659 / Pp 5 / PN500)</name>
    <name type="common">Cellular slime mold</name>
    <name type="synonym">Polysphondylium pallidum</name>
    <dbReference type="NCBI Taxonomy" id="670386"/>
    <lineage>
        <taxon>Eukaryota</taxon>
        <taxon>Amoebozoa</taxon>
        <taxon>Evosea</taxon>
        <taxon>Eumycetozoa</taxon>
        <taxon>Dictyostelia</taxon>
        <taxon>Acytosteliales</taxon>
        <taxon>Acytosteliaceae</taxon>
        <taxon>Heterostelium</taxon>
    </lineage>
</organism>
<sequence>MASKMNEKAFSFLSNISLNPKAAAPPTQIGSKSSSSSSSSSKSSSKSRKSLSSEASTQQQQQQPPPPPQQQQIFLTNYTSKPITNVKDTSSSSRDVSGGGTTGRSNSVSTKQTWIYSIASTIYRSINASVGTTVALNCKQKNVLLKRGDQFYFSMIIPTKIDRIVALATVSQEPTADQNGTKIILTFDKLFQEPIPRDFFSSSQQLSDIVQSKSTFTNISDSQLPVFTNLLNSYFVRKKPIKEAQNFLSGISLGPSITTNNNNNQPNDNVNANTQNNNNNNNNQLNAIAESSMVSSNIPLAQQQIPSQQQSQQALQQQQQQQQSQQSSQQIISQPYRKRNTIEDFNASYNVSIPQRIYFTTTSGYPISVFSMIRGETRKPAGDTLMSVLSKESNFFKLKETSYAHLLPSNYISPTSDIDAGASNMIKYDPLFLDNSELKTGKHRTVMNLTGYKISIFPYIKKGAIKEELNEQFRQKHEWVQTGVTLYKIRKLKRQLKKVALIADIEMSTVALSYVLIEKLIIRNQMTKANFKLYAAGCLLLAAKFNDPKALESLVPLIENLEKKFSITKKELLSNEFHIYSQVSFGLFVDYHDVLPHYARLRSEILNDSNYDQSFFGSVPGTFNRPAAGGSSGLNAYSIPSNTNGNVNKGGYVFPPFSG</sequence>
<dbReference type="SUPFAM" id="SSF47954">
    <property type="entry name" value="Cyclin-like"/>
    <property type="match status" value="1"/>
</dbReference>
<dbReference type="PANTHER" id="PTHR22896:SF0">
    <property type="entry name" value="CYCLIN N-TERMINAL DOMAIN-CONTAINING PROTEIN"/>
    <property type="match status" value="1"/>
</dbReference>
<feature type="region of interest" description="Disordered" evidence="2">
    <location>
        <begin position="302"/>
        <end position="336"/>
    </location>
</feature>
<dbReference type="Proteomes" id="UP000001396">
    <property type="component" value="Unassembled WGS sequence"/>
</dbReference>
<proteinExistence type="inferred from homology"/>
<feature type="compositionally biased region" description="Polar residues" evidence="2">
    <location>
        <begin position="73"/>
        <end position="95"/>
    </location>
</feature>
<dbReference type="PANTHER" id="PTHR22896">
    <property type="entry name" value="CDK5 AND ABL1 ENZYME SUBSTRATE 1"/>
    <property type="match status" value="1"/>
</dbReference>
<dbReference type="InterPro" id="IPR006671">
    <property type="entry name" value="Cyclin_N"/>
</dbReference>
<evidence type="ECO:0000259" key="3">
    <source>
        <dbReference type="SMART" id="SM00385"/>
    </source>
</evidence>
<keyword evidence="5" id="KW-1185">Reference proteome</keyword>